<keyword evidence="4" id="KW-0732">Signal</keyword>
<feature type="chain" id="PRO_5041245175" description="Vegetatible incompatibility protein HET-E-1" evidence="4">
    <location>
        <begin position="25"/>
        <end position="331"/>
    </location>
</feature>
<evidence type="ECO:0000256" key="2">
    <source>
        <dbReference type="ARBA" id="ARBA00022737"/>
    </source>
</evidence>
<dbReference type="InterPro" id="IPR011047">
    <property type="entry name" value="Quinoprotein_ADH-like_sf"/>
</dbReference>
<dbReference type="EMBL" id="CP118224">
    <property type="protein sequence ID" value="WMC09939.1"/>
    <property type="molecule type" value="Genomic_DNA"/>
</dbReference>
<name>A0AA50QB99_9GAMM</name>
<dbReference type="PANTHER" id="PTHR22847:SF637">
    <property type="entry name" value="WD REPEAT DOMAIN 5B"/>
    <property type="match status" value="1"/>
</dbReference>
<evidence type="ECO:0000256" key="3">
    <source>
        <dbReference type="PROSITE-ProRule" id="PRU00221"/>
    </source>
</evidence>
<dbReference type="SMART" id="SM00320">
    <property type="entry name" value="WD40"/>
    <property type="match status" value="6"/>
</dbReference>
<dbReference type="PROSITE" id="PS50294">
    <property type="entry name" value="WD_REPEATS_REGION"/>
    <property type="match status" value="1"/>
</dbReference>
<sequence>MSVSFRLLTPLLALGLLLAGCDRATPPLVRQPLAKGSVVAADTTADGRFTLVAGGNGPVQVWRQGGATPLYQWYQGEETAPVVLLATSPDGQHAATATDSTVAVWSLASGENLGFYRLEQPLRALALAGGGRELLLGYQSGEVEYVNLSSGRRLQFLGHRDRINSLDLSANGRYALSASHDGEVMFWQTTNAAVLARWHHEQSVNLVRLDQQGRLAFSADAQGTGAVRRLPGGELQARLQVPARGQTFVSARFNARGDQLATGGTARRLDLWRLSDGAHLGHRQVGLHTQLRPASAMVYSVAFAAPDRLYSVSSAGLAETWTLTNREHHDE</sequence>
<dbReference type="AlphaFoldDB" id="A0AA50QB99"/>
<reference evidence="5 6" key="1">
    <citation type="submission" date="2023-02" db="EMBL/GenBank/DDBJ databases">
        <title>Complete genome sequence of a novel bacterium Oceanimonas sp. NTOU-MSR1 isolated from marine coast sediment.</title>
        <authorList>
            <person name="Yang H.-T."/>
            <person name="Chen Y.-L."/>
            <person name="Ho Y.-N."/>
        </authorList>
    </citation>
    <scope>NUCLEOTIDE SEQUENCE [LARGE SCALE GENOMIC DNA]</scope>
    <source>
        <strain evidence="5 6">NTOU-MSR1</strain>
    </source>
</reference>
<dbReference type="InterPro" id="IPR001680">
    <property type="entry name" value="WD40_rpt"/>
</dbReference>
<keyword evidence="6" id="KW-1185">Reference proteome</keyword>
<gene>
    <name evidence="5" type="ORF">PU634_12640</name>
</gene>
<dbReference type="SUPFAM" id="SSF50998">
    <property type="entry name" value="Quinoprotein alcohol dehydrogenase-like"/>
    <property type="match status" value="1"/>
</dbReference>
<accession>A0AA50QB99</accession>
<feature type="signal peptide" evidence="4">
    <location>
        <begin position="1"/>
        <end position="24"/>
    </location>
</feature>
<keyword evidence="1 3" id="KW-0853">WD repeat</keyword>
<dbReference type="PANTHER" id="PTHR22847">
    <property type="entry name" value="WD40 REPEAT PROTEIN"/>
    <property type="match status" value="1"/>
</dbReference>
<organism evidence="5 6">
    <name type="scientific">Oceanimonas pelagia</name>
    <dbReference type="NCBI Taxonomy" id="3028314"/>
    <lineage>
        <taxon>Bacteria</taxon>
        <taxon>Pseudomonadati</taxon>
        <taxon>Pseudomonadota</taxon>
        <taxon>Gammaproteobacteria</taxon>
        <taxon>Aeromonadales</taxon>
        <taxon>Aeromonadaceae</taxon>
        <taxon>Oceanimonas</taxon>
    </lineage>
</organism>
<keyword evidence="2" id="KW-0677">Repeat</keyword>
<evidence type="ECO:0008006" key="7">
    <source>
        <dbReference type="Google" id="ProtNLM"/>
    </source>
</evidence>
<dbReference type="Proteomes" id="UP001223802">
    <property type="component" value="Chromosome"/>
</dbReference>
<evidence type="ECO:0000313" key="5">
    <source>
        <dbReference type="EMBL" id="WMC09939.1"/>
    </source>
</evidence>
<dbReference type="InterPro" id="IPR015943">
    <property type="entry name" value="WD40/YVTN_repeat-like_dom_sf"/>
</dbReference>
<dbReference type="Gene3D" id="2.130.10.10">
    <property type="entry name" value="YVTN repeat-like/Quinoprotein amine dehydrogenase"/>
    <property type="match status" value="2"/>
</dbReference>
<dbReference type="PROSITE" id="PS51257">
    <property type="entry name" value="PROKAR_LIPOPROTEIN"/>
    <property type="match status" value="1"/>
</dbReference>
<proteinExistence type="predicted"/>
<feature type="repeat" description="WD" evidence="3">
    <location>
        <begin position="156"/>
        <end position="197"/>
    </location>
</feature>
<dbReference type="Pfam" id="PF00400">
    <property type="entry name" value="WD40"/>
    <property type="match status" value="2"/>
</dbReference>
<protein>
    <recommendedName>
        <fullName evidence="7">Vegetatible incompatibility protein HET-E-1</fullName>
    </recommendedName>
</protein>
<evidence type="ECO:0000313" key="6">
    <source>
        <dbReference type="Proteomes" id="UP001223802"/>
    </source>
</evidence>
<dbReference type="PROSITE" id="PS50082">
    <property type="entry name" value="WD_REPEATS_2"/>
    <property type="match status" value="1"/>
</dbReference>
<evidence type="ECO:0000256" key="4">
    <source>
        <dbReference type="SAM" id="SignalP"/>
    </source>
</evidence>
<dbReference type="RefSeq" id="WP_306761152.1">
    <property type="nucleotide sequence ID" value="NZ_CP118224.1"/>
</dbReference>
<evidence type="ECO:0000256" key="1">
    <source>
        <dbReference type="ARBA" id="ARBA00022574"/>
    </source>
</evidence>
<dbReference type="KEGG" id="ope:PU634_12640"/>